<dbReference type="GO" id="GO:0004519">
    <property type="term" value="F:endonuclease activity"/>
    <property type="evidence" value="ECO:0007669"/>
    <property type="project" value="UniProtKB-KW"/>
</dbReference>
<accession>A0A125QYA2</accession>
<dbReference type="Gene3D" id="3.10.28.10">
    <property type="entry name" value="Homing endonucleases"/>
    <property type="match status" value="2"/>
</dbReference>
<dbReference type="InterPro" id="IPR004860">
    <property type="entry name" value="LAGLIDADG_dom"/>
</dbReference>
<keyword evidence="2" id="KW-0540">Nuclease</keyword>
<evidence type="ECO:0000313" key="2">
    <source>
        <dbReference type="EMBL" id="AMA21266.1"/>
    </source>
</evidence>
<dbReference type="EMBL" id="KU196782">
    <property type="protein sequence ID" value="AMA21266.1"/>
    <property type="molecule type" value="Genomic_DNA"/>
</dbReference>
<dbReference type="Pfam" id="PF00961">
    <property type="entry name" value="LAGLIDADG_1"/>
    <property type="match status" value="2"/>
</dbReference>
<dbReference type="PANTHER" id="PTHR36181:SF1">
    <property type="entry name" value="LAGLIDADG ENDONUCLEASE"/>
    <property type="match status" value="1"/>
</dbReference>
<reference evidence="2" key="1">
    <citation type="journal article" date="2016" name="Genome Announc.">
        <title>Complete Mitochondrial DNA Sequence of the Mucoralean Fungus Absidia glauca, a Model for Studying Host-Parasite Interactions.</title>
        <authorList>
            <person name="Ellenberger S."/>
            <person name="Burmester A."/>
            <person name="Wostemeyer J."/>
        </authorList>
    </citation>
    <scope>NUCLEOTIDE SEQUENCE</scope>
    <source>
        <strain evidence="2">CBS 101.48</strain>
    </source>
</reference>
<keyword evidence="2" id="KW-0496">Mitochondrion</keyword>
<name>A0A125QYA2_ABSGL</name>
<dbReference type="FunFam" id="3.10.28.10:FF:000045">
    <property type="entry name" value="Vitamin B12-dependent ribonucleotide reductase"/>
    <property type="match status" value="1"/>
</dbReference>
<keyword evidence="2" id="KW-0255">Endonuclease</keyword>
<proteinExistence type="predicted"/>
<dbReference type="SUPFAM" id="SSF55608">
    <property type="entry name" value="Homing endonucleases"/>
    <property type="match status" value="2"/>
</dbReference>
<keyword evidence="2" id="KW-0378">Hydrolase</keyword>
<gene>
    <name evidence="2" type="primary">orf12</name>
</gene>
<dbReference type="InterPro" id="IPR027434">
    <property type="entry name" value="Homing_endonucl"/>
</dbReference>
<dbReference type="GO" id="GO:0005739">
    <property type="term" value="C:mitochondrion"/>
    <property type="evidence" value="ECO:0007669"/>
    <property type="project" value="UniProtKB-ARBA"/>
</dbReference>
<feature type="domain" description="Homing endonuclease LAGLIDADG" evidence="1">
    <location>
        <begin position="210"/>
        <end position="314"/>
    </location>
</feature>
<sequence length="358" mass="41143">MLPALNSAICWELFDNYTLCQTQSAGNPLDLNLLGIFRDYTPELVCCTILPVSQLKPNEVNKDLRFFNESNLNLTNYNLTNSNFNSYFAGLIEGDGTIIVPKAERSSKGRINYPSVQIVFHLKDLPLALVIQKQLRNGSLSRKKGVNAYILTINNYEGLLLVATLLNGNMRTPKIKALHKLIDCLNLKFKNLNMINKPLDISPLDSNAWLSGFIEADGHFSVRTTVSPKYSKVECKFELTQGQKDHNSEDKLLLMNVLAEFLLTTVKSIREDKPKPEYRVRTTNLKGNLVLENYLDQFPLFGTKFLDYKDWVKILDYFKHGKFNHKENIDNIIDMKSCMNDKRTIFTWDHLQNFYNLD</sequence>
<dbReference type="RefSeq" id="YP_009440959.1">
    <property type="nucleotide sequence ID" value="NC_036158.1"/>
</dbReference>
<dbReference type="PANTHER" id="PTHR36181">
    <property type="entry name" value="INTRON-ENCODED ENDONUCLEASE AI3-RELATED"/>
    <property type="match status" value="1"/>
</dbReference>
<dbReference type="InterPro" id="IPR051289">
    <property type="entry name" value="LAGLIDADG_Endonuclease"/>
</dbReference>
<dbReference type="FunFam" id="3.10.28.10:FF:000007">
    <property type="entry name" value="Intron-encoded DNA endonuclease aI3"/>
    <property type="match status" value="1"/>
</dbReference>
<feature type="domain" description="Homing endonuclease LAGLIDADG" evidence="1">
    <location>
        <begin position="89"/>
        <end position="183"/>
    </location>
</feature>
<dbReference type="AlphaFoldDB" id="A0A125QYA2"/>
<geneLocation type="mitochondrion" evidence="2"/>
<evidence type="ECO:0000259" key="1">
    <source>
        <dbReference type="Pfam" id="PF00961"/>
    </source>
</evidence>
<dbReference type="GeneID" id="34829262"/>
<organism evidence="2">
    <name type="scientific">Absidia glauca</name>
    <name type="common">Pin mould</name>
    <dbReference type="NCBI Taxonomy" id="4829"/>
    <lineage>
        <taxon>Eukaryota</taxon>
        <taxon>Fungi</taxon>
        <taxon>Fungi incertae sedis</taxon>
        <taxon>Mucoromycota</taxon>
        <taxon>Mucoromycotina</taxon>
        <taxon>Mucoromycetes</taxon>
        <taxon>Mucorales</taxon>
        <taxon>Cunninghamellaceae</taxon>
        <taxon>Absidia</taxon>
    </lineage>
</organism>
<protein>
    <submittedName>
        <fullName evidence="2">LAGLIDADG endonuclease</fullName>
    </submittedName>
</protein>